<comment type="caution">
    <text evidence="1">The sequence shown here is derived from an EMBL/GenBank/DDBJ whole genome shotgun (WGS) entry which is preliminary data.</text>
</comment>
<organism evidence="1 2">
    <name type="scientific">Setomelanomma holmii</name>
    <dbReference type="NCBI Taxonomy" id="210430"/>
    <lineage>
        <taxon>Eukaryota</taxon>
        <taxon>Fungi</taxon>
        <taxon>Dikarya</taxon>
        <taxon>Ascomycota</taxon>
        <taxon>Pezizomycotina</taxon>
        <taxon>Dothideomycetes</taxon>
        <taxon>Pleosporomycetidae</taxon>
        <taxon>Pleosporales</taxon>
        <taxon>Pleosporineae</taxon>
        <taxon>Phaeosphaeriaceae</taxon>
        <taxon>Setomelanomma</taxon>
    </lineage>
</organism>
<proteinExistence type="predicted"/>
<evidence type="ECO:0000313" key="2">
    <source>
        <dbReference type="Proteomes" id="UP000799777"/>
    </source>
</evidence>
<protein>
    <submittedName>
        <fullName evidence="1">Uncharacterized protein</fullName>
    </submittedName>
</protein>
<gene>
    <name evidence="1" type="ORF">EK21DRAFT_113704</name>
</gene>
<reference evidence="1" key="1">
    <citation type="journal article" date="2020" name="Stud. Mycol.">
        <title>101 Dothideomycetes genomes: a test case for predicting lifestyles and emergence of pathogens.</title>
        <authorList>
            <person name="Haridas S."/>
            <person name="Albert R."/>
            <person name="Binder M."/>
            <person name="Bloem J."/>
            <person name="Labutti K."/>
            <person name="Salamov A."/>
            <person name="Andreopoulos B."/>
            <person name="Baker S."/>
            <person name="Barry K."/>
            <person name="Bills G."/>
            <person name="Bluhm B."/>
            <person name="Cannon C."/>
            <person name="Castanera R."/>
            <person name="Culley D."/>
            <person name="Daum C."/>
            <person name="Ezra D."/>
            <person name="Gonzalez J."/>
            <person name="Henrissat B."/>
            <person name="Kuo A."/>
            <person name="Liang C."/>
            <person name="Lipzen A."/>
            <person name="Lutzoni F."/>
            <person name="Magnuson J."/>
            <person name="Mondo S."/>
            <person name="Nolan M."/>
            <person name="Ohm R."/>
            <person name="Pangilinan J."/>
            <person name="Park H.-J."/>
            <person name="Ramirez L."/>
            <person name="Alfaro M."/>
            <person name="Sun H."/>
            <person name="Tritt A."/>
            <person name="Yoshinaga Y."/>
            <person name="Zwiers L.-H."/>
            <person name="Turgeon B."/>
            <person name="Goodwin S."/>
            <person name="Spatafora J."/>
            <person name="Crous P."/>
            <person name="Grigoriev I."/>
        </authorList>
    </citation>
    <scope>NUCLEOTIDE SEQUENCE</scope>
    <source>
        <strain evidence="1">CBS 110217</strain>
    </source>
</reference>
<sequence length="135" mass="15317">MINPNFKCRQMATTRAICTTGSQAALPPPAPSPLSGFTTDLYNVFNLKLNIFNDLCTKAGVTTEHYPAAFGTMLQGKAQTYYYQHLASKRLTFLKLCDRTQAYFHTAKNHQHFLNKWRSIMLWDIITANPDKSLP</sequence>
<evidence type="ECO:0000313" key="1">
    <source>
        <dbReference type="EMBL" id="KAF2028536.1"/>
    </source>
</evidence>
<dbReference type="Proteomes" id="UP000799777">
    <property type="component" value="Unassembled WGS sequence"/>
</dbReference>
<dbReference type="OrthoDB" id="3564804at2759"/>
<dbReference type="AlphaFoldDB" id="A0A9P4H8E8"/>
<name>A0A9P4H8E8_9PLEO</name>
<dbReference type="EMBL" id="ML978211">
    <property type="protein sequence ID" value="KAF2028536.1"/>
    <property type="molecule type" value="Genomic_DNA"/>
</dbReference>
<keyword evidence="2" id="KW-1185">Reference proteome</keyword>
<accession>A0A9P4H8E8</accession>